<dbReference type="PIRSF" id="PIRSF005700">
    <property type="entry name" value="PepC"/>
    <property type="match status" value="1"/>
</dbReference>
<keyword evidence="6" id="KW-0732">Signal</keyword>
<feature type="active site" evidence="5">
    <location>
        <position position="48"/>
    </location>
</feature>
<name>A0A561P336_9BACT</name>
<comment type="similarity">
    <text evidence="4">Belongs to the peptidase C1 family.</text>
</comment>
<evidence type="ECO:0000313" key="8">
    <source>
        <dbReference type="EMBL" id="TWF32531.1"/>
    </source>
</evidence>
<sequence length="376" mass="42010">MKAFCITLAMLAATTVNAQEKGMVIKNLEKGRINAATPVKNQGMTGTCWDFSSTSMIESESLRKGLPELDLSEMFTARNVYIEKAKNYVRRQGFTRFDEGGLAHDVIRAIAAYGIEPENVYSGLKNNATIHDHGQMVIAMKKYLDSIIKVSPVPDNWISEFTGILDTYMGKPPATFEYNGKTYTPQSFAKEVVQFNEDDYVFLTSFTHHPFYKSFIVEVPDNFSNGAYFNVPLKELTSITETALQKGYTVLWDADVSNKGFAGSRGYALLTSASVPLPKDSIDPEMQEPSYTQDSRQQLYEELITQDDHLMHITGIEKTPKGKTFFLVKNSWGKNASPFGGYLNVSEAYFAVNTITIVVPKAALDKSLQKKYTSLN</sequence>
<dbReference type="SUPFAM" id="SSF54001">
    <property type="entry name" value="Cysteine proteinases"/>
    <property type="match status" value="1"/>
</dbReference>
<keyword evidence="2 4" id="KW-0378">Hydrolase</keyword>
<proteinExistence type="inferred from homology"/>
<evidence type="ECO:0000256" key="4">
    <source>
        <dbReference type="PIRNR" id="PIRNR005700"/>
    </source>
</evidence>
<reference evidence="8 9" key="1">
    <citation type="submission" date="2019-06" db="EMBL/GenBank/DDBJ databases">
        <title>Sorghum-associated microbial communities from plants grown in Nebraska, USA.</title>
        <authorList>
            <person name="Schachtman D."/>
        </authorList>
    </citation>
    <scope>NUCLEOTIDE SEQUENCE [LARGE SCALE GENOMIC DNA]</scope>
    <source>
        <strain evidence="8 9">1209</strain>
    </source>
</reference>
<dbReference type="OrthoDB" id="9814054at2"/>
<gene>
    <name evidence="8" type="ORF">FHW36_11557</name>
</gene>
<dbReference type="GO" id="GO:0009636">
    <property type="term" value="P:response to toxic substance"/>
    <property type="evidence" value="ECO:0007669"/>
    <property type="project" value="TreeGrafter"/>
</dbReference>
<feature type="signal peptide" evidence="6">
    <location>
        <begin position="1"/>
        <end position="18"/>
    </location>
</feature>
<dbReference type="InterPro" id="IPR000668">
    <property type="entry name" value="Peptidase_C1A_C"/>
</dbReference>
<organism evidence="8 9">
    <name type="scientific">Chitinophaga polysaccharea</name>
    <dbReference type="NCBI Taxonomy" id="1293035"/>
    <lineage>
        <taxon>Bacteria</taxon>
        <taxon>Pseudomonadati</taxon>
        <taxon>Bacteroidota</taxon>
        <taxon>Chitinophagia</taxon>
        <taxon>Chitinophagales</taxon>
        <taxon>Chitinophagaceae</taxon>
        <taxon>Chitinophaga</taxon>
    </lineage>
</organism>
<evidence type="ECO:0000256" key="6">
    <source>
        <dbReference type="SAM" id="SignalP"/>
    </source>
</evidence>
<dbReference type="InterPro" id="IPR004134">
    <property type="entry name" value="Peptidase_C1B"/>
</dbReference>
<feature type="active site" evidence="5">
    <location>
        <position position="330"/>
    </location>
</feature>
<feature type="active site" evidence="5">
    <location>
        <position position="309"/>
    </location>
</feature>
<evidence type="ECO:0000256" key="5">
    <source>
        <dbReference type="PIRSR" id="PIRSR005700-1"/>
    </source>
</evidence>
<keyword evidence="1 4" id="KW-0645">Protease</keyword>
<evidence type="ECO:0000259" key="7">
    <source>
        <dbReference type="Pfam" id="PF00112"/>
    </source>
</evidence>
<dbReference type="Gene3D" id="3.90.70.10">
    <property type="entry name" value="Cysteine proteinases"/>
    <property type="match status" value="1"/>
</dbReference>
<dbReference type="RefSeq" id="WP_145674951.1">
    <property type="nucleotide sequence ID" value="NZ_VIWO01000015.1"/>
</dbReference>
<dbReference type="Proteomes" id="UP000320811">
    <property type="component" value="Unassembled WGS sequence"/>
</dbReference>
<dbReference type="GO" id="GO:0005737">
    <property type="term" value="C:cytoplasm"/>
    <property type="evidence" value="ECO:0007669"/>
    <property type="project" value="TreeGrafter"/>
</dbReference>
<dbReference type="GO" id="GO:0006508">
    <property type="term" value="P:proteolysis"/>
    <property type="evidence" value="ECO:0007669"/>
    <property type="project" value="UniProtKB-KW"/>
</dbReference>
<feature type="chain" id="PRO_5021916475" description="Aminopeptidase" evidence="6">
    <location>
        <begin position="19"/>
        <end position="376"/>
    </location>
</feature>
<dbReference type="GO" id="GO:0043418">
    <property type="term" value="P:homocysteine catabolic process"/>
    <property type="evidence" value="ECO:0007669"/>
    <property type="project" value="TreeGrafter"/>
</dbReference>
<dbReference type="PANTHER" id="PTHR10363:SF2">
    <property type="entry name" value="BLEOMYCIN HYDROLASE"/>
    <property type="match status" value="1"/>
</dbReference>
<dbReference type="GO" id="GO:0070005">
    <property type="term" value="F:cysteine-type aminopeptidase activity"/>
    <property type="evidence" value="ECO:0007669"/>
    <property type="project" value="InterPro"/>
</dbReference>
<dbReference type="PANTHER" id="PTHR10363">
    <property type="entry name" value="BLEOMYCIN HYDROLASE"/>
    <property type="match status" value="1"/>
</dbReference>
<comment type="caution">
    <text evidence="8">The sequence shown here is derived from an EMBL/GenBank/DDBJ whole genome shotgun (WGS) entry which is preliminary data.</text>
</comment>
<evidence type="ECO:0000256" key="1">
    <source>
        <dbReference type="ARBA" id="ARBA00022670"/>
    </source>
</evidence>
<dbReference type="EMBL" id="VIWO01000015">
    <property type="protein sequence ID" value="TWF32531.1"/>
    <property type="molecule type" value="Genomic_DNA"/>
</dbReference>
<feature type="domain" description="Peptidase C1A papain C-terminal" evidence="7">
    <location>
        <begin position="35"/>
        <end position="73"/>
    </location>
</feature>
<keyword evidence="9" id="KW-1185">Reference proteome</keyword>
<dbReference type="Pfam" id="PF03051">
    <property type="entry name" value="Peptidase_C1_2"/>
    <property type="match status" value="1"/>
</dbReference>
<dbReference type="AlphaFoldDB" id="A0A561P336"/>
<accession>A0A561P336</accession>
<evidence type="ECO:0000256" key="2">
    <source>
        <dbReference type="ARBA" id="ARBA00022801"/>
    </source>
</evidence>
<dbReference type="InterPro" id="IPR038765">
    <property type="entry name" value="Papain-like_cys_pep_sf"/>
</dbReference>
<dbReference type="Pfam" id="PF00112">
    <property type="entry name" value="Peptidase_C1"/>
    <property type="match status" value="1"/>
</dbReference>
<evidence type="ECO:0000256" key="3">
    <source>
        <dbReference type="ARBA" id="ARBA00022807"/>
    </source>
</evidence>
<keyword evidence="3 4" id="KW-0788">Thiol protease</keyword>
<protein>
    <recommendedName>
        <fullName evidence="4">Aminopeptidase</fullName>
    </recommendedName>
</protein>
<keyword evidence="4" id="KW-0031">Aminopeptidase</keyword>
<evidence type="ECO:0000313" key="9">
    <source>
        <dbReference type="Proteomes" id="UP000320811"/>
    </source>
</evidence>